<dbReference type="PANTHER" id="PTHR43167:SF1">
    <property type="entry name" value="PUTATIVE (AFU_ORTHOLOGUE AFUA_6G01830)-RELATED"/>
    <property type="match status" value="1"/>
</dbReference>
<evidence type="ECO:0000313" key="4">
    <source>
        <dbReference type="EMBL" id="OXM53124.1"/>
    </source>
</evidence>
<dbReference type="Gene3D" id="3.40.50.150">
    <property type="entry name" value="Vaccinia Virus protein VP39"/>
    <property type="match status" value="1"/>
</dbReference>
<organism evidence="4 5">
    <name type="scientific">Amycolatopsis alba DSM 44262</name>
    <dbReference type="NCBI Taxonomy" id="1125972"/>
    <lineage>
        <taxon>Bacteria</taxon>
        <taxon>Bacillati</taxon>
        <taxon>Actinomycetota</taxon>
        <taxon>Actinomycetes</taxon>
        <taxon>Pseudonocardiales</taxon>
        <taxon>Pseudonocardiaceae</taxon>
        <taxon>Amycolatopsis</taxon>
    </lineage>
</organism>
<keyword evidence="5" id="KW-1185">Reference proteome</keyword>
<evidence type="ECO:0000256" key="2">
    <source>
        <dbReference type="ARBA" id="ARBA00022679"/>
    </source>
</evidence>
<keyword evidence="3" id="KW-0949">S-adenosyl-L-methionine</keyword>
<dbReference type="GO" id="GO:0008171">
    <property type="term" value="F:O-methyltransferase activity"/>
    <property type="evidence" value="ECO:0007669"/>
    <property type="project" value="InterPro"/>
</dbReference>
<proteinExistence type="predicted"/>
<dbReference type="OrthoDB" id="9799672at2"/>
<evidence type="ECO:0000256" key="1">
    <source>
        <dbReference type="ARBA" id="ARBA00022603"/>
    </source>
</evidence>
<dbReference type="SUPFAM" id="SSF53335">
    <property type="entry name" value="S-adenosyl-L-methionine-dependent methyltransferases"/>
    <property type="match status" value="1"/>
</dbReference>
<protein>
    <submittedName>
        <fullName evidence="4">Methyltransferase</fullName>
    </submittedName>
</protein>
<keyword evidence="2 4" id="KW-0808">Transferase</keyword>
<dbReference type="InterPro" id="IPR029063">
    <property type="entry name" value="SAM-dependent_MTases_sf"/>
</dbReference>
<dbReference type="PANTHER" id="PTHR43167">
    <property type="entry name" value="PUTATIVE (AFU_ORTHOLOGUE AFUA_6G01830)-RELATED"/>
    <property type="match status" value="1"/>
</dbReference>
<comment type="caution">
    <text evidence="4">The sequence shown here is derived from an EMBL/GenBank/DDBJ whole genome shotgun (WGS) entry which is preliminary data.</text>
</comment>
<dbReference type="Pfam" id="PF13578">
    <property type="entry name" value="Methyltransf_24"/>
    <property type="match status" value="1"/>
</dbReference>
<dbReference type="GO" id="GO:0032259">
    <property type="term" value="P:methylation"/>
    <property type="evidence" value="ECO:0007669"/>
    <property type="project" value="UniProtKB-KW"/>
</dbReference>
<gene>
    <name evidence="4" type="ORF">CFP75_07875</name>
</gene>
<evidence type="ECO:0000256" key="3">
    <source>
        <dbReference type="ARBA" id="ARBA00022691"/>
    </source>
</evidence>
<sequence length="190" mass="20220">MRRARAASRRSTPSAAQFAELCGDAALPVDREVGRLLYTLVRTARPSTVVEFGTSFGASTIYLGAAVRDNQAGRVLGVELNAGKVTAARRNLADAGLAEFAQIVEGDAREVLADVTGPVDFVLLDGWKELYLPVLRLLEPKMPSGALVVADNLPMLPPEYTDWVRDPSNGYTSVTKDCGGGIELSVRSAG</sequence>
<dbReference type="EMBL" id="NMQU01000021">
    <property type="protein sequence ID" value="OXM53124.1"/>
    <property type="molecule type" value="Genomic_DNA"/>
</dbReference>
<evidence type="ECO:0000313" key="5">
    <source>
        <dbReference type="Proteomes" id="UP000215563"/>
    </source>
</evidence>
<dbReference type="AlphaFoldDB" id="A0A229S3F3"/>
<dbReference type="InterPro" id="IPR002935">
    <property type="entry name" value="SAM_O-MeTrfase"/>
</dbReference>
<dbReference type="CDD" id="cd02440">
    <property type="entry name" value="AdoMet_MTases"/>
    <property type="match status" value="1"/>
</dbReference>
<reference evidence="4 5" key="1">
    <citation type="submission" date="2017-07" db="EMBL/GenBank/DDBJ databases">
        <title>Amycolatopsis alba DSM 44262 Genome sequencing and assembly.</title>
        <authorList>
            <person name="Kaur N."/>
            <person name="Mayilraj S."/>
        </authorList>
    </citation>
    <scope>NUCLEOTIDE SEQUENCE [LARGE SCALE GENOMIC DNA]</scope>
    <source>
        <strain evidence="4 5">DSM 44262</strain>
    </source>
</reference>
<accession>A0A229S3F3</accession>
<name>A0A229S3F3_AMYAL</name>
<keyword evidence="1 4" id="KW-0489">Methyltransferase</keyword>
<dbReference type="PROSITE" id="PS51682">
    <property type="entry name" value="SAM_OMT_I"/>
    <property type="match status" value="1"/>
</dbReference>
<dbReference type="Proteomes" id="UP000215563">
    <property type="component" value="Unassembled WGS sequence"/>
</dbReference>